<feature type="non-terminal residue" evidence="1">
    <location>
        <position position="1"/>
    </location>
</feature>
<evidence type="ECO:0000313" key="1">
    <source>
        <dbReference type="EMBL" id="KAF2241334.1"/>
    </source>
</evidence>
<dbReference type="EMBL" id="ML987212">
    <property type="protein sequence ID" value="KAF2241334.1"/>
    <property type="molecule type" value="Genomic_DNA"/>
</dbReference>
<dbReference type="Proteomes" id="UP000800094">
    <property type="component" value="Unassembled WGS sequence"/>
</dbReference>
<sequence>TISEYIQLLSPFKEATSFLKGRGKAGTSRAIYEVLVTFDWLVNQLTNITGRHADVDFNDSDAPEGHMKIKCQLALTKISD</sequence>
<accession>A0A6A6HT21</accession>
<keyword evidence="2" id="KW-1185">Reference proteome</keyword>
<organism evidence="1 2">
    <name type="scientific">Trematosphaeria pertusa</name>
    <dbReference type="NCBI Taxonomy" id="390896"/>
    <lineage>
        <taxon>Eukaryota</taxon>
        <taxon>Fungi</taxon>
        <taxon>Dikarya</taxon>
        <taxon>Ascomycota</taxon>
        <taxon>Pezizomycotina</taxon>
        <taxon>Dothideomycetes</taxon>
        <taxon>Pleosporomycetidae</taxon>
        <taxon>Pleosporales</taxon>
        <taxon>Massarineae</taxon>
        <taxon>Trematosphaeriaceae</taxon>
        <taxon>Trematosphaeria</taxon>
    </lineage>
</organism>
<dbReference type="OrthoDB" id="3780340at2759"/>
<proteinExistence type="predicted"/>
<evidence type="ECO:0000313" key="2">
    <source>
        <dbReference type="Proteomes" id="UP000800094"/>
    </source>
</evidence>
<gene>
    <name evidence="1" type="ORF">BU26DRAFT_440707</name>
</gene>
<reference evidence="1" key="1">
    <citation type="journal article" date="2020" name="Stud. Mycol.">
        <title>101 Dothideomycetes genomes: a test case for predicting lifestyles and emergence of pathogens.</title>
        <authorList>
            <person name="Haridas S."/>
            <person name="Albert R."/>
            <person name="Binder M."/>
            <person name="Bloem J."/>
            <person name="Labutti K."/>
            <person name="Salamov A."/>
            <person name="Andreopoulos B."/>
            <person name="Baker S."/>
            <person name="Barry K."/>
            <person name="Bills G."/>
            <person name="Bluhm B."/>
            <person name="Cannon C."/>
            <person name="Castanera R."/>
            <person name="Culley D."/>
            <person name="Daum C."/>
            <person name="Ezra D."/>
            <person name="Gonzalez J."/>
            <person name="Henrissat B."/>
            <person name="Kuo A."/>
            <person name="Liang C."/>
            <person name="Lipzen A."/>
            <person name="Lutzoni F."/>
            <person name="Magnuson J."/>
            <person name="Mondo S."/>
            <person name="Nolan M."/>
            <person name="Ohm R."/>
            <person name="Pangilinan J."/>
            <person name="Park H.-J."/>
            <person name="Ramirez L."/>
            <person name="Alfaro M."/>
            <person name="Sun H."/>
            <person name="Tritt A."/>
            <person name="Yoshinaga Y."/>
            <person name="Zwiers L.-H."/>
            <person name="Turgeon B."/>
            <person name="Goodwin S."/>
            <person name="Spatafora J."/>
            <person name="Crous P."/>
            <person name="Grigoriev I."/>
        </authorList>
    </citation>
    <scope>NUCLEOTIDE SEQUENCE</scope>
    <source>
        <strain evidence="1">CBS 122368</strain>
    </source>
</reference>
<dbReference type="RefSeq" id="XP_033676338.1">
    <property type="nucleotide sequence ID" value="XM_033824411.1"/>
</dbReference>
<dbReference type="GeneID" id="54577741"/>
<protein>
    <submittedName>
        <fullName evidence="1">Uncharacterized protein</fullName>
    </submittedName>
</protein>
<dbReference type="AlphaFoldDB" id="A0A6A6HT21"/>
<name>A0A6A6HT21_9PLEO</name>